<feature type="transmembrane region" description="Helical" evidence="6">
    <location>
        <begin position="478"/>
        <end position="502"/>
    </location>
</feature>
<evidence type="ECO:0000256" key="3">
    <source>
        <dbReference type="ARBA" id="ARBA00022692"/>
    </source>
</evidence>
<keyword evidence="3 6" id="KW-0812">Transmembrane</keyword>
<dbReference type="OrthoDB" id="9779554at2"/>
<evidence type="ECO:0000256" key="6">
    <source>
        <dbReference type="RuleBase" id="RU363058"/>
    </source>
</evidence>
<dbReference type="Proteomes" id="UP000254601">
    <property type="component" value="Unassembled WGS sequence"/>
</dbReference>
<evidence type="ECO:0000256" key="4">
    <source>
        <dbReference type="ARBA" id="ARBA00022989"/>
    </source>
</evidence>
<feature type="transmembrane region" description="Helical" evidence="6">
    <location>
        <begin position="434"/>
        <end position="466"/>
    </location>
</feature>
<feature type="transmembrane region" description="Helical" evidence="6">
    <location>
        <begin position="394"/>
        <end position="414"/>
    </location>
</feature>
<dbReference type="Pfam" id="PF01384">
    <property type="entry name" value="PHO4"/>
    <property type="match status" value="1"/>
</dbReference>
<keyword evidence="4 6" id="KW-1133">Transmembrane helix</keyword>
<name>A0A380MUN4_9GAMM</name>
<sequence>MKKINSLSLTFAIVLTLSVSYFLYWGYGYTGANSSIWFIAAALFGLFMAFNIGGNDVANSFGTSVGAKTLTITQALCIAAVFEISGAVFAGGEVTSTIRSGIIDLNQFSDALEPMQFIKVMMSALIAAAFWLLFATRNGLPVSTTHSIIGGIVGAGITLSFILENVHASSVIRWSKIGEIAASWIISPLLGGIVAYLLYAFIKRYILNFNERAEAHLRRIREDKDHVKMKAASILLSEIQQSAYGQVMSEKSQRKLSKLDDRQNSFNPHAALQIWAPMLAAGGAMIMAAMLLFKGLKHLNLNFNNLQNTLIIIGIGIAAWLAISLSSKYLRRQGIGLTRSTFVLFSWMQVFTACGFAFSHGSNDIANAVGPFAAILDTLRTNSISQEAAIPTTVMLTFGIALIAGLWFIGKNVIATVGTNLTKMHPSSGFTAELSAAGVVMLASALGLPVSSTHILVGAVLGVGLVNKNANWRLMKPIALAWVVTVPAAAAISALAFMITYYL</sequence>
<comment type="similarity">
    <text evidence="6">Belongs to the inorganic phosphate transporter (PiT) (TC 2.A.20) family.</text>
</comment>
<evidence type="ECO:0000256" key="2">
    <source>
        <dbReference type="ARBA" id="ARBA00022448"/>
    </source>
</evidence>
<dbReference type="GO" id="GO:0035435">
    <property type="term" value="P:phosphate ion transmembrane transport"/>
    <property type="evidence" value="ECO:0007669"/>
    <property type="project" value="TreeGrafter"/>
</dbReference>
<feature type="transmembrane region" description="Helical" evidence="6">
    <location>
        <begin position="180"/>
        <end position="202"/>
    </location>
</feature>
<accession>A0A380MUN4</accession>
<dbReference type="AlphaFoldDB" id="A0A380MUN4"/>
<dbReference type="PANTHER" id="PTHR11101:SF80">
    <property type="entry name" value="PHOSPHATE TRANSPORTER"/>
    <property type="match status" value="1"/>
</dbReference>
<keyword evidence="6" id="KW-0592">Phosphate transport</keyword>
<dbReference type="EMBL" id="UHIC01000001">
    <property type="protein sequence ID" value="SUO95067.1"/>
    <property type="molecule type" value="Genomic_DNA"/>
</dbReference>
<feature type="transmembrane region" description="Helical" evidence="6">
    <location>
        <begin position="305"/>
        <end position="325"/>
    </location>
</feature>
<dbReference type="PANTHER" id="PTHR11101">
    <property type="entry name" value="PHOSPHATE TRANSPORTER"/>
    <property type="match status" value="1"/>
</dbReference>
<feature type="transmembrane region" description="Helical" evidence="6">
    <location>
        <begin position="36"/>
        <end position="58"/>
    </location>
</feature>
<keyword evidence="8" id="KW-1185">Reference proteome</keyword>
<feature type="transmembrane region" description="Helical" evidence="6">
    <location>
        <begin position="117"/>
        <end position="136"/>
    </location>
</feature>
<dbReference type="InterPro" id="IPR001204">
    <property type="entry name" value="Phos_transporter"/>
</dbReference>
<gene>
    <name evidence="7" type="primary">pitA</name>
    <name evidence="7" type="ORF">NCTC13337_01088</name>
</gene>
<proteinExistence type="inferred from homology"/>
<feature type="transmembrane region" description="Helical" evidence="6">
    <location>
        <begin position="70"/>
        <end position="90"/>
    </location>
</feature>
<evidence type="ECO:0000313" key="8">
    <source>
        <dbReference type="Proteomes" id="UP000254601"/>
    </source>
</evidence>
<feature type="transmembrane region" description="Helical" evidence="6">
    <location>
        <begin position="7"/>
        <end position="24"/>
    </location>
</feature>
<dbReference type="GO" id="GO:0016020">
    <property type="term" value="C:membrane"/>
    <property type="evidence" value="ECO:0007669"/>
    <property type="project" value="UniProtKB-SubCell"/>
</dbReference>
<keyword evidence="2 6" id="KW-0813">Transport</keyword>
<comment type="subcellular location">
    <subcellularLocation>
        <location evidence="1 6">Membrane</location>
        <topology evidence="1 6">Multi-pass membrane protein</topology>
    </subcellularLocation>
</comment>
<dbReference type="GO" id="GO:0005315">
    <property type="term" value="F:phosphate transmembrane transporter activity"/>
    <property type="evidence" value="ECO:0007669"/>
    <property type="project" value="InterPro"/>
</dbReference>
<evidence type="ECO:0000256" key="5">
    <source>
        <dbReference type="ARBA" id="ARBA00023136"/>
    </source>
</evidence>
<evidence type="ECO:0000256" key="1">
    <source>
        <dbReference type="ARBA" id="ARBA00004141"/>
    </source>
</evidence>
<keyword evidence="5 6" id="KW-0472">Membrane</keyword>
<dbReference type="RefSeq" id="WP_072577431.1">
    <property type="nucleotide sequence ID" value="NZ_LWHB01000174.1"/>
</dbReference>
<feature type="transmembrane region" description="Helical" evidence="6">
    <location>
        <begin position="272"/>
        <end position="293"/>
    </location>
</feature>
<reference evidence="7 8" key="1">
    <citation type="submission" date="2018-06" db="EMBL/GenBank/DDBJ databases">
        <authorList>
            <consortium name="Pathogen Informatics"/>
            <person name="Doyle S."/>
        </authorList>
    </citation>
    <scope>NUCLEOTIDE SEQUENCE [LARGE SCALE GENOMIC DNA]</scope>
    <source>
        <strain evidence="7 8">NCTC13337</strain>
    </source>
</reference>
<feature type="transmembrane region" description="Helical" evidence="6">
    <location>
        <begin position="148"/>
        <end position="168"/>
    </location>
</feature>
<protein>
    <recommendedName>
        <fullName evidence="6">Phosphate transporter</fullName>
    </recommendedName>
</protein>
<evidence type="ECO:0000313" key="7">
    <source>
        <dbReference type="EMBL" id="SUO95067.1"/>
    </source>
</evidence>
<organism evidence="7 8">
    <name type="scientific">Suttonella ornithocola</name>
    <dbReference type="NCBI Taxonomy" id="279832"/>
    <lineage>
        <taxon>Bacteria</taxon>
        <taxon>Pseudomonadati</taxon>
        <taxon>Pseudomonadota</taxon>
        <taxon>Gammaproteobacteria</taxon>
        <taxon>Cardiobacteriales</taxon>
        <taxon>Cardiobacteriaceae</taxon>
        <taxon>Suttonella</taxon>
    </lineage>
</organism>